<gene>
    <name evidence="1" type="ORF">Poli38472_001332</name>
</gene>
<organism evidence="1 2">
    <name type="scientific">Pythium oligandrum</name>
    <name type="common">Mycoparasitic fungus</name>
    <dbReference type="NCBI Taxonomy" id="41045"/>
    <lineage>
        <taxon>Eukaryota</taxon>
        <taxon>Sar</taxon>
        <taxon>Stramenopiles</taxon>
        <taxon>Oomycota</taxon>
        <taxon>Peronosporomycetes</taxon>
        <taxon>Pythiales</taxon>
        <taxon>Pythiaceae</taxon>
        <taxon>Pythium</taxon>
    </lineage>
</organism>
<dbReference type="AlphaFoldDB" id="A0A8K1CV33"/>
<evidence type="ECO:0000313" key="1">
    <source>
        <dbReference type="EMBL" id="TMW69176.1"/>
    </source>
</evidence>
<keyword evidence="2" id="KW-1185">Reference proteome</keyword>
<reference evidence="1" key="1">
    <citation type="submission" date="2019-03" db="EMBL/GenBank/DDBJ databases">
        <title>Long read genome sequence of the mycoparasitic Pythium oligandrum ATCC 38472 isolated from sugarbeet rhizosphere.</title>
        <authorList>
            <person name="Gaulin E."/>
        </authorList>
    </citation>
    <scope>NUCLEOTIDE SEQUENCE</scope>
    <source>
        <strain evidence="1">ATCC 38472_TT</strain>
    </source>
</reference>
<sequence length="343" mass="39039">MVKVEQFVKAVKTMYEKTVETAEMIDGRKPSVLRLPSNDVSWLTGQDTSTVLFVRPAYQYMYILLRDVLAYSDVDYQVIVSGSCGIGKRAFLNYVVFRLRHESNPPAIVLDLEGFFGLINVDGTVEQGVRAYSFRTALMDRNTVYICDAVSMESGPLCEEGIRAKTIVATQPVRERTKKFQSMYECVSFTMPVWSEQELEQCRLACYPHVTKPIMEALTQLWGGFVRWVLAEATTTSRSQFAKSLEQLTLEKTGEIVTKAGFVETNEAFDDGHYLIRLDVDPNNTFQASTTTLCSEVACSRLLDDVHNKDDVVAFLKKHREVYNARYLLDMVQKQFLTRMVII</sequence>
<accession>A0A8K1CV33</accession>
<name>A0A8K1CV33_PYTOL</name>
<comment type="caution">
    <text evidence="1">The sequence shown here is derived from an EMBL/GenBank/DDBJ whole genome shotgun (WGS) entry which is preliminary data.</text>
</comment>
<dbReference type="PANTHER" id="PTHR33129:SF1">
    <property type="entry name" value="ATP-BINDING PROTEIN"/>
    <property type="match status" value="1"/>
</dbReference>
<dbReference type="InterPro" id="IPR052980">
    <property type="entry name" value="Crinkler_effector"/>
</dbReference>
<dbReference type="Proteomes" id="UP000794436">
    <property type="component" value="Unassembled WGS sequence"/>
</dbReference>
<dbReference type="OrthoDB" id="19861at2759"/>
<dbReference type="EMBL" id="SPLM01000001">
    <property type="protein sequence ID" value="TMW69176.1"/>
    <property type="molecule type" value="Genomic_DNA"/>
</dbReference>
<evidence type="ECO:0000313" key="2">
    <source>
        <dbReference type="Proteomes" id="UP000794436"/>
    </source>
</evidence>
<dbReference type="PANTHER" id="PTHR33129">
    <property type="entry name" value="PROTEIN KINASE DOMAIN-CONTAINING PROTEIN-RELATED"/>
    <property type="match status" value="1"/>
</dbReference>
<protein>
    <submittedName>
        <fullName evidence="1">Uncharacterized protein</fullName>
    </submittedName>
</protein>
<proteinExistence type="predicted"/>